<comment type="domain">
    <text evidence="8">The N-terminal domain determines nucleotide recognition and specific binding, while the C-terminal domain determines the specific binding to the target protein.</text>
</comment>
<keyword evidence="11" id="KW-0548">Nucleotidyltransferase</keyword>
<organism evidence="11 12">
    <name type="scientific">Wenxinia saemankumensis</name>
    <dbReference type="NCBI Taxonomy" id="1447782"/>
    <lineage>
        <taxon>Bacteria</taxon>
        <taxon>Pseudomonadati</taxon>
        <taxon>Pseudomonadota</taxon>
        <taxon>Alphaproteobacteria</taxon>
        <taxon>Rhodobacterales</taxon>
        <taxon>Roseobacteraceae</taxon>
        <taxon>Wenxinia</taxon>
    </lineage>
</organism>
<feature type="binding site" evidence="8">
    <location>
        <position position="128"/>
    </location>
    <ligand>
        <name>GTP</name>
        <dbReference type="ChEBI" id="CHEBI:37565"/>
    </ligand>
</feature>
<comment type="subcellular location">
    <subcellularLocation>
        <location evidence="8">Cytoplasm</location>
    </subcellularLocation>
</comment>
<keyword evidence="7 8" id="KW-0501">Molybdenum cofactor biosynthesis</keyword>
<feature type="domain" description="MobA-like NTP transferase" evidence="10">
    <location>
        <begin position="36"/>
        <end position="188"/>
    </location>
</feature>
<dbReference type="GO" id="GO:1902758">
    <property type="term" value="P:bis(molybdopterin guanine dinucleotide)molybdenum biosynthetic process"/>
    <property type="evidence" value="ECO:0007669"/>
    <property type="project" value="TreeGrafter"/>
</dbReference>
<name>A0A1M6E8R6_9RHOB</name>
<dbReference type="InterPro" id="IPR013482">
    <property type="entry name" value="Molybde_CF_guanTrfase"/>
</dbReference>
<feature type="binding site" evidence="8">
    <location>
        <position position="51"/>
    </location>
    <ligand>
        <name>GTP</name>
        <dbReference type="ChEBI" id="CHEBI:37565"/>
    </ligand>
</feature>
<evidence type="ECO:0000256" key="6">
    <source>
        <dbReference type="ARBA" id="ARBA00023134"/>
    </source>
</evidence>
<gene>
    <name evidence="8" type="primary">mobA</name>
    <name evidence="11" type="ORF">SAMN05444417_1876</name>
</gene>
<keyword evidence="2 8" id="KW-0808">Transferase</keyword>
<dbReference type="InterPro" id="IPR025877">
    <property type="entry name" value="MobA-like_NTP_Trfase"/>
</dbReference>
<feature type="binding site" evidence="8">
    <location>
        <position position="79"/>
    </location>
    <ligand>
        <name>GTP</name>
        <dbReference type="ChEBI" id="CHEBI:37565"/>
    </ligand>
</feature>
<evidence type="ECO:0000256" key="1">
    <source>
        <dbReference type="ARBA" id="ARBA00022490"/>
    </source>
</evidence>
<feature type="binding site" evidence="8">
    <location>
        <position position="95"/>
    </location>
    <ligand>
        <name>GTP</name>
        <dbReference type="ChEBI" id="CHEBI:37565"/>
    </ligand>
</feature>
<evidence type="ECO:0000313" key="11">
    <source>
        <dbReference type="EMBL" id="SHI81924.1"/>
    </source>
</evidence>
<accession>A0A1M6E8R6</accession>
<dbReference type="GO" id="GO:0061603">
    <property type="term" value="F:molybdenum cofactor guanylyltransferase activity"/>
    <property type="evidence" value="ECO:0007669"/>
    <property type="project" value="UniProtKB-EC"/>
</dbReference>
<keyword evidence="12" id="KW-1185">Reference proteome</keyword>
<evidence type="ECO:0000256" key="4">
    <source>
        <dbReference type="ARBA" id="ARBA00022741"/>
    </source>
</evidence>
<dbReference type="STRING" id="1447782.SAMN05444417_1876"/>
<evidence type="ECO:0000256" key="5">
    <source>
        <dbReference type="ARBA" id="ARBA00022842"/>
    </source>
</evidence>
<keyword evidence="5 8" id="KW-0460">Magnesium</keyword>
<dbReference type="GO" id="GO:0005737">
    <property type="term" value="C:cytoplasm"/>
    <property type="evidence" value="ECO:0007669"/>
    <property type="project" value="UniProtKB-SubCell"/>
</dbReference>
<dbReference type="InterPro" id="IPR029044">
    <property type="entry name" value="Nucleotide-diphossugar_trans"/>
</dbReference>
<reference evidence="11 12" key="1">
    <citation type="submission" date="2016-11" db="EMBL/GenBank/DDBJ databases">
        <authorList>
            <person name="Jaros S."/>
            <person name="Januszkiewicz K."/>
            <person name="Wedrychowicz H."/>
        </authorList>
    </citation>
    <scope>NUCLEOTIDE SEQUENCE [LARGE SCALE GENOMIC DNA]</scope>
    <source>
        <strain evidence="11 12">DSM 100565</strain>
    </source>
</reference>
<comment type="catalytic activity">
    <reaction evidence="8">
        <text>Mo-molybdopterin + GTP + H(+) = Mo-molybdopterin guanine dinucleotide + diphosphate</text>
        <dbReference type="Rhea" id="RHEA:34243"/>
        <dbReference type="ChEBI" id="CHEBI:15378"/>
        <dbReference type="ChEBI" id="CHEBI:33019"/>
        <dbReference type="ChEBI" id="CHEBI:37565"/>
        <dbReference type="ChEBI" id="CHEBI:71302"/>
        <dbReference type="ChEBI" id="CHEBI:71310"/>
        <dbReference type="EC" id="2.7.7.77"/>
    </reaction>
</comment>
<comment type="cofactor">
    <cofactor evidence="8">
        <name>Mg(2+)</name>
        <dbReference type="ChEBI" id="CHEBI:18420"/>
    </cofactor>
</comment>
<dbReference type="NCBIfam" id="TIGR02665">
    <property type="entry name" value="molyb_mobA"/>
    <property type="match status" value="1"/>
</dbReference>
<evidence type="ECO:0000256" key="3">
    <source>
        <dbReference type="ARBA" id="ARBA00022723"/>
    </source>
</evidence>
<evidence type="ECO:0000256" key="2">
    <source>
        <dbReference type="ARBA" id="ARBA00022679"/>
    </source>
</evidence>
<comment type="subunit">
    <text evidence="8">Monomer.</text>
</comment>
<sequence length="220" mass="22396">MPRRSRRGGGDVQSRGPDGIAEVDDAGTVRMRQPPGVILAGGAARRLGGDKAGALLRGRPLLAHVADRIAPQVAALAVNGDPGALARFGLPVLPDPLPGRPGPLAGLLAAMDWAAERGDRWVLTVPCDTPFLPPDLVPRLILAGDEGTRPAVAAAGGRAHPVIGLWPARLAGALRAALGGDMARMRDWSAEAGAVEAPFPDPASFANVNTPGDLAALEGG</sequence>
<proteinExistence type="inferred from homology"/>
<feature type="region of interest" description="Disordered" evidence="9">
    <location>
        <begin position="1"/>
        <end position="26"/>
    </location>
</feature>
<evidence type="ECO:0000313" key="12">
    <source>
        <dbReference type="Proteomes" id="UP000184292"/>
    </source>
</evidence>
<comment type="similarity">
    <text evidence="8">Belongs to the MobA family.</text>
</comment>
<keyword evidence="1 8" id="KW-0963">Cytoplasm</keyword>
<protein>
    <recommendedName>
        <fullName evidence="8">Molybdenum cofactor guanylyltransferase</fullName>
        <shortName evidence="8">MoCo guanylyltransferase</shortName>
        <ecNumber evidence="8">2.7.7.77</ecNumber>
    </recommendedName>
    <alternativeName>
        <fullName evidence="8">GTP:molybdopterin guanylyltransferase</fullName>
    </alternativeName>
    <alternativeName>
        <fullName evidence="8">Mo-MPT guanylyltransferase</fullName>
    </alternativeName>
    <alternativeName>
        <fullName evidence="8">Molybdopterin guanylyltransferase</fullName>
    </alternativeName>
    <alternativeName>
        <fullName evidence="8">Molybdopterin-guanine dinucleotide synthase</fullName>
        <shortName evidence="8">MGD synthase</shortName>
    </alternativeName>
</protein>
<feature type="binding site" evidence="8">
    <location>
        <position position="128"/>
    </location>
    <ligand>
        <name>Mg(2+)</name>
        <dbReference type="ChEBI" id="CHEBI:18420"/>
    </ligand>
</feature>
<dbReference type="CDD" id="cd02503">
    <property type="entry name" value="MobA"/>
    <property type="match status" value="1"/>
</dbReference>
<keyword evidence="6 8" id="KW-0342">GTP-binding</keyword>
<comment type="function">
    <text evidence="8">Transfers a GMP moiety from GTP to Mo-molybdopterin (Mo-MPT) cofactor (Moco or molybdenum cofactor) to form Mo-molybdopterin guanine dinucleotide (Mo-MGD) cofactor.</text>
</comment>
<dbReference type="AlphaFoldDB" id="A0A1M6E8R6"/>
<dbReference type="SUPFAM" id="SSF53448">
    <property type="entry name" value="Nucleotide-diphospho-sugar transferases"/>
    <property type="match status" value="1"/>
</dbReference>
<evidence type="ECO:0000256" key="7">
    <source>
        <dbReference type="ARBA" id="ARBA00023150"/>
    </source>
</evidence>
<keyword evidence="3 8" id="KW-0479">Metal-binding</keyword>
<keyword evidence="4 8" id="KW-0547">Nucleotide-binding</keyword>
<dbReference type="Pfam" id="PF12804">
    <property type="entry name" value="NTP_transf_3"/>
    <property type="match status" value="1"/>
</dbReference>
<dbReference type="EMBL" id="FQYO01000003">
    <property type="protein sequence ID" value="SHI81924.1"/>
    <property type="molecule type" value="Genomic_DNA"/>
</dbReference>
<dbReference type="PANTHER" id="PTHR19136">
    <property type="entry name" value="MOLYBDENUM COFACTOR GUANYLYLTRANSFERASE"/>
    <property type="match status" value="1"/>
</dbReference>
<dbReference type="GO" id="GO:0005525">
    <property type="term" value="F:GTP binding"/>
    <property type="evidence" value="ECO:0007669"/>
    <property type="project" value="UniProtKB-UniRule"/>
</dbReference>
<dbReference type="Proteomes" id="UP000184292">
    <property type="component" value="Unassembled WGS sequence"/>
</dbReference>
<dbReference type="EC" id="2.7.7.77" evidence="8"/>
<dbReference type="GO" id="GO:0046872">
    <property type="term" value="F:metal ion binding"/>
    <property type="evidence" value="ECO:0007669"/>
    <property type="project" value="UniProtKB-KW"/>
</dbReference>
<evidence type="ECO:0000259" key="10">
    <source>
        <dbReference type="Pfam" id="PF12804"/>
    </source>
</evidence>
<dbReference type="PANTHER" id="PTHR19136:SF81">
    <property type="entry name" value="MOLYBDENUM COFACTOR GUANYLYLTRANSFERASE"/>
    <property type="match status" value="1"/>
</dbReference>
<feature type="binding site" evidence="8">
    <location>
        <begin position="39"/>
        <end position="41"/>
    </location>
    <ligand>
        <name>GTP</name>
        <dbReference type="ChEBI" id="CHEBI:37565"/>
    </ligand>
</feature>
<dbReference type="Gene3D" id="3.90.550.10">
    <property type="entry name" value="Spore Coat Polysaccharide Biosynthesis Protein SpsA, Chain A"/>
    <property type="match status" value="1"/>
</dbReference>
<evidence type="ECO:0000256" key="8">
    <source>
        <dbReference type="HAMAP-Rule" id="MF_00316"/>
    </source>
</evidence>
<dbReference type="HAMAP" id="MF_00316">
    <property type="entry name" value="MobA"/>
    <property type="match status" value="1"/>
</dbReference>
<evidence type="ECO:0000256" key="9">
    <source>
        <dbReference type="SAM" id="MobiDB-lite"/>
    </source>
</evidence>